<evidence type="ECO:0000313" key="3">
    <source>
        <dbReference type="EMBL" id="VAX29218.1"/>
    </source>
</evidence>
<feature type="transmembrane region" description="Helical" evidence="1">
    <location>
        <begin position="105"/>
        <end position="125"/>
    </location>
</feature>
<organism evidence="3">
    <name type="scientific">hydrothermal vent metagenome</name>
    <dbReference type="NCBI Taxonomy" id="652676"/>
    <lineage>
        <taxon>unclassified sequences</taxon>
        <taxon>metagenomes</taxon>
        <taxon>ecological metagenomes</taxon>
    </lineage>
</organism>
<dbReference type="AlphaFoldDB" id="A0A3B1CZG5"/>
<feature type="transmembrane region" description="Helical" evidence="1">
    <location>
        <begin position="77"/>
        <end position="98"/>
    </location>
</feature>
<dbReference type="InterPro" id="IPR019251">
    <property type="entry name" value="DUF2231_TM"/>
</dbReference>
<evidence type="ECO:0000256" key="1">
    <source>
        <dbReference type="SAM" id="Phobius"/>
    </source>
</evidence>
<name>A0A3B1CZG5_9ZZZZ</name>
<feature type="domain" description="DUF2231" evidence="2">
    <location>
        <begin position="6"/>
        <end position="136"/>
    </location>
</feature>
<evidence type="ECO:0000259" key="2">
    <source>
        <dbReference type="Pfam" id="PF09990"/>
    </source>
</evidence>
<gene>
    <name evidence="3" type="ORF">MNBD_NITROSPINAE05-948</name>
</gene>
<accession>A0A3B1CZG5</accession>
<keyword evidence="1" id="KW-1133">Transmembrane helix</keyword>
<feature type="transmembrane region" description="Helical" evidence="1">
    <location>
        <begin position="46"/>
        <end position="65"/>
    </location>
</feature>
<keyword evidence="1" id="KW-0812">Transmembrane</keyword>
<proteinExistence type="predicted"/>
<dbReference type="EMBL" id="UOGG01000078">
    <property type="protein sequence ID" value="VAX29218.1"/>
    <property type="molecule type" value="Genomic_DNA"/>
</dbReference>
<protein>
    <recommendedName>
        <fullName evidence="2">DUF2231 domain-containing protein</fullName>
    </recommendedName>
</protein>
<sequence>MFFAKLHPLIVHFPMGLLVSGVLFEIYGRVAKEEGVEAAGKFNVRLGFWCAFPVFAVGFLGMLSLENTAKFQQFLGNHLMAAFGTVLFFLLALLIAHYGKGKFKLGYYLFIVLGLFSVLATGFFGGEMVHRFGVSTPNFID</sequence>
<keyword evidence="1" id="KW-0472">Membrane</keyword>
<dbReference type="Pfam" id="PF09990">
    <property type="entry name" value="DUF2231"/>
    <property type="match status" value="1"/>
</dbReference>
<reference evidence="3" key="1">
    <citation type="submission" date="2018-06" db="EMBL/GenBank/DDBJ databases">
        <authorList>
            <person name="Zhirakovskaya E."/>
        </authorList>
    </citation>
    <scope>NUCLEOTIDE SEQUENCE</scope>
</reference>
<feature type="transmembrane region" description="Helical" evidence="1">
    <location>
        <begin position="6"/>
        <end position="26"/>
    </location>
</feature>